<reference evidence="4 5" key="1">
    <citation type="submission" date="2024-01" db="EMBL/GenBank/DDBJ databases">
        <title>Multi-omics insights into the function and evolution of sodium benzoate biodegradation pathways in Benzoatithermus flavus gen. nov., sp. nov. from hot spring.</title>
        <authorList>
            <person name="Hu C.-J."/>
            <person name="Li W.-J."/>
        </authorList>
    </citation>
    <scope>NUCLEOTIDE SEQUENCE [LARGE SCALE GENOMIC DNA]</scope>
    <source>
        <strain evidence="4 5">SYSU G07066</strain>
    </source>
</reference>
<proteinExistence type="inferred from homology"/>
<feature type="chain" id="PRO_5046316989" evidence="3">
    <location>
        <begin position="24"/>
        <end position="426"/>
    </location>
</feature>
<evidence type="ECO:0000313" key="5">
    <source>
        <dbReference type="Proteomes" id="UP001375743"/>
    </source>
</evidence>
<evidence type="ECO:0000313" key="4">
    <source>
        <dbReference type="EMBL" id="MEK0084919.1"/>
    </source>
</evidence>
<evidence type="ECO:0000256" key="2">
    <source>
        <dbReference type="ARBA" id="ARBA00008520"/>
    </source>
</evidence>
<organism evidence="4 5">
    <name type="scientific">Benzoatithermus flavus</name>
    <dbReference type="NCBI Taxonomy" id="3108223"/>
    <lineage>
        <taxon>Bacteria</taxon>
        <taxon>Pseudomonadati</taxon>
        <taxon>Pseudomonadota</taxon>
        <taxon>Alphaproteobacteria</taxon>
        <taxon>Geminicoccales</taxon>
        <taxon>Geminicoccaceae</taxon>
        <taxon>Benzoatithermus</taxon>
    </lineage>
</organism>
<accession>A0ABU8XVF9</accession>
<comment type="subcellular location">
    <subcellularLocation>
        <location evidence="1">Periplasm</location>
    </subcellularLocation>
</comment>
<dbReference type="Proteomes" id="UP001375743">
    <property type="component" value="Unassembled WGS sequence"/>
</dbReference>
<comment type="caution">
    <text evidence="4">The sequence shown here is derived from an EMBL/GenBank/DDBJ whole genome shotgun (WGS) entry which is preliminary data.</text>
</comment>
<sequence length="426" mass="46931">MMRRLLLAAAAVLALGAAGPARAETVINLTEVITSPQRTELLRSLLDKFEAANPGIKVKITSLPWGQAFEKLATMVQGGEIPDVVEMPERWVSLYGTSGQLESLEPWLAKWEGKGELSERVLQYGSVVGGTPYMIPYGFYIRAMFWNKKLFKEAGLDHAPLTIDEFVEASRKISALGEGKTGYCLRGGTGSANGYTMFMLAMNGSGDYFDRNGNSTFNQPGAIKGLQILADMHKEGLVPRDSVNWGFNEIVAGFYSGTCAMLDQDPDALIAIKERMNPADFAVAPMPLGPAGKAFPTLGYAGWAMFKAAKDKEASWKLIAFLSSPESNLAWSKFVGVVPIHKRSQEDPFFDSEQFKGWFTELNDKHWEPTPVPAYLPEYGYWADSIAVQTGQELLLGQRTAEDVATEWASYFTEAQKKWQAAHPKP</sequence>
<evidence type="ECO:0000256" key="3">
    <source>
        <dbReference type="SAM" id="SignalP"/>
    </source>
</evidence>
<dbReference type="CDD" id="cd13585">
    <property type="entry name" value="PBP2_TMBP_like"/>
    <property type="match status" value="1"/>
</dbReference>
<dbReference type="Pfam" id="PF01547">
    <property type="entry name" value="SBP_bac_1"/>
    <property type="match status" value="1"/>
</dbReference>
<protein>
    <submittedName>
        <fullName evidence="4">Sugar ABC transporter substrate-binding protein</fullName>
    </submittedName>
</protein>
<comment type="similarity">
    <text evidence="2">Belongs to the bacterial solute-binding protein 1 family.</text>
</comment>
<name>A0ABU8XVF9_9PROT</name>
<evidence type="ECO:0000256" key="1">
    <source>
        <dbReference type="ARBA" id="ARBA00004418"/>
    </source>
</evidence>
<dbReference type="SUPFAM" id="SSF53850">
    <property type="entry name" value="Periplasmic binding protein-like II"/>
    <property type="match status" value="1"/>
</dbReference>
<keyword evidence="5" id="KW-1185">Reference proteome</keyword>
<keyword evidence="3" id="KW-0732">Signal</keyword>
<dbReference type="PANTHER" id="PTHR43649:SF12">
    <property type="entry name" value="DIACETYLCHITOBIOSE BINDING PROTEIN DASA"/>
    <property type="match status" value="1"/>
</dbReference>
<dbReference type="InterPro" id="IPR050490">
    <property type="entry name" value="Bact_solute-bd_prot1"/>
</dbReference>
<gene>
    <name evidence="4" type="ORF">U1T56_17335</name>
</gene>
<dbReference type="EMBL" id="JBBLZC010000019">
    <property type="protein sequence ID" value="MEK0084919.1"/>
    <property type="molecule type" value="Genomic_DNA"/>
</dbReference>
<dbReference type="InterPro" id="IPR006059">
    <property type="entry name" value="SBP"/>
</dbReference>
<dbReference type="Gene3D" id="3.40.190.10">
    <property type="entry name" value="Periplasmic binding protein-like II"/>
    <property type="match status" value="2"/>
</dbReference>
<feature type="signal peptide" evidence="3">
    <location>
        <begin position="1"/>
        <end position="23"/>
    </location>
</feature>
<dbReference type="PANTHER" id="PTHR43649">
    <property type="entry name" value="ARABINOSE-BINDING PROTEIN-RELATED"/>
    <property type="match status" value="1"/>
</dbReference>